<keyword evidence="5 8" id="KW-0812">Transmembrane</keyword>
<proteinExistence type="predicted"/>
<feature type="transmembrane region" description="Helical" evidence="8">
    <location>
        <begin position="239"/>
        <end position="257"/>
    </location>
</feature>
<dbReference type="PANTHER" id="PTHR32196:SF21">
    <property type="entry name" value="ABC TRANSPORTER PERMEASE PROTEIN YPHD-RELATED"/>
    <property type="match status" value="1"/>
</dbReference>
<keyword evidence="2" id="KW-0813">Transport</keyword>
<protein>
    <submittedName>
        <fullName evidence="9">ABC transporter permease</fullName>
    </submittedName>
</protein>
<feature type="transmembrane region" description="Helical" evidence="8">
    <location>
        <begin position="123"/>
        <end position="143"/>
    </location>
</feature>
<sequence>MTKFLSSIQPENKPIIAASLCIIAILLIGTGYTLTMQGTAPLLSPHYLLQQLQTGSFLGIVAAGMMMVILLGHIDLSVPWTLTASAMMAASVGGSMALPTGIAVGLVVGLLNGLGVAYLRIPSMIFTLGVDSVLRGLMVAHTGGFAPQDQATPLMRFLAADHILGIPVAIFVWAMVSVCIAVILTRTGFGRSIYATGNREGAAYLSGIRTRQVIVGTFMVSGVCAAIAGVLLAGYSAKAYQGMGLPYLLPAIAAVVLGGTRILGGQGRYIGTLVGVVLIVLLNSVLSIMQMPEAGRQIIYGTVIIGMLLAYGRTAKVTS</sequence>
<dbReference type="InterPro" id="IPR001851">
    <property type="entry name" value="ABC_transp_permease"/>
</dbReference>
<feature type="transmembrane region" description="Helical" evidence="8">
    <location>
        <begin position="213"/>
        <end position="233"/>
    </location>
</feature>
<keyword evidence="6 8" id="KW-1133">Transmembrane helix</keyword>
<dbReference type="PANTHER" id="PTHR32196">
    <property type="entry name" value="ABC TRANSPORTER PERMEASE PROTEIN YPHD-RELATED-RELATED"/>
    <property type="match status" value="1"/>
</dbReference>
<feature type="transmembrane region" description="Helical" evidence="8">
    <location>
        <begin position="86"/>
        <end position="111"/>
    </location>
</feature>
<feature type="transmembrane region" description="Helical" evidence="8">
    <location>
        <begin position="294"/>
        <end position="312"/>
    </location>
</feature>
<evidence type="ECO:0000256" key="4">
    <source>
        <dbReference type="ARBA" id="ARBA00022519"/>
    </source>
</evidence>
<feature type="transmembrane region" description="Helical" evidence="8">
    <location>
        <begin position="55"/>
        <end position="74"/>
    </location>
</feature>
<reference evidence="9 10" key="1">
    <citation type="submission" date="2018-06" db="EMBL/GenBank/DDBJ databases">
        <title>Rhizobium wuzhouense sp. nov., isolated from roots of Oryza officinalis.</title>
        <authorList>
            <person name="Yuan T."/>
        </authorList>
    </citation>
    <scope>NUCLEOTIDE SEQUENCE [LARGE SCALE GENOMIC DNA]</scope>
    <source>
        <strain evidence="9 10">W44</strain>
    </source>
</reference>
<keyword evidence="10" id="KW-1185">Reference proteome</keyword>
<evidence type="ECO:0000256" key="1">
    <source>
        <dbReference type="ARBA" id="ARBA00004651"/>
    </source>
</evidence>
<dbReference type="RefSeq" id="WP_110792864.1">
    <property type="nucleotide sequence ID" value="NZ_QJRY01000006.1"/>
</dbReference>
<dbReference type="Pfam" id="PF02653">
    <property type="entry name" value="BPD_transp_2"/>
    <property type="match status" value="1"/>
</dbReference>
<evidence type="ECO:0000256" key="3">
    <source>
        <dbReference type="ARBA" id="ARBA00022475"/>
    </source>
</evidence>
<evidence type="ECO:0000256" key="2">
    <source>
        <dbReference type="ARBA" id="ARBA00022448"/>
    </source>
</evidence>
<comment type="subcellular location">
    <subcellularLocation>
        <location evidence="1">Cell membrane</location>
        <topology evidence="1">Multi-pass membrane protein</topology>
    </subcellularLocation>
</comment>
<evidence type="ECO:0000313" key="9">
    <source>
        <dbReference type="EMBL" id="PYB71916.1"/>
    </source>
</evidence>
<name>A0ABX5NNQ8_9HYPH</name>
<evidence type="ECO:0000256" key="7">
    <source>
        <dbReference type="ARBA" id="ARBA00023136"/>
    </source>
</evidence>
<feature type="transmembrane region" description="Helical" evidence="8">
    <location>
        <begin position="269"/>
        <end position="288"/>
    </location>
</feature>
<gene>
    <name evidence="9" type="ORF">DMY87_17145</name>
</gene>
<keyword evidence="7 8" id="KW-0472">Membrane</keyword>
<evidence type="ECO:0000256" key="5">
    <source>
        <dbReference type="ARBA" id="ARBA00022692"/>
    </source>
</evidence>
<dbReference type="EMBL" id="QJRY01000006">
    <property type="protein sequence ID" value="PYB71916.1"/>
    <property type="molecule type" value="Genomic_DNA"/>
</dbReference>
<feature type="transmembrane region" description="Helical" evidence="8">
    <location>
        <begin position="15"/>
        <end position="34"/>
    </location>
</feature>
<keyword evidence="4" id="KW-0997">Cell inner membrane</keyword>
<comment type="caution">
    <text evidence="9">The sequence shown here is derived from an EMBL/GenBank/DDBJ whole genome shotgun (WGS) entry which is preliminary data.</text>
</comment>
<keyword evidence="3" id="KW-1003">Cell membrane</keyword>
<evidence type="ECO:0000256" key="6">
    <source>
        <dbReference type="ARBA" id="ARBA00022989"/>
    </source>
</evidence>
<evidence type="ECO:0000313" key="10">
    <source>
        <dbReference type="Proteomes" id="UP000247536"/>
    </source>
</evidence>
<accession>A0ABX5NNQ8</accession>
<evidence type="ECO:0000256" key="8">
    <source>
        <dbReference type="SAM" id="Phobius"/>
    </source>
</evidence>
<dbReference type="Proteomes" id="UP000247536">
    <property type="component" value="Unassembled WGS sequence"/>
</dbReference>
<organism evidence="9 10">
    <name type="scientific">Rhizobium wuzhouense</name>
    <dbReference type="NCBI Taxonomy" id="1986026"/>
    <lineage>
        <taxon>Bacteria</taxon>
        <taxon>Pseudomonadati</taxon>
        <taxon>Pseudomonadota</taxon>
        <taxon>Alphaproteobacteria</taxon>
        <taxon>Hyphomicrobiales</taxon>
        <taxon>Rhizobiaceae</taxon>
        <taxon>Rhizobium/Agrobacterium group</taxon>
        <taxon>Rhizobium</taxon>
    </lineage>
</organism>
<feature type="transmembrane region" description="Helical" evidence="8">
    <location>
        <begin position="163"/>
        <end position="184"/>
    </location>
</feature>
<dbReference type="CDD" id="cd06579">
    <property type="entry name" value="TM_PBP1_transp_AraH_like"/>
    <property type="match status" value="1"/>
</dbReference>